<sequence length="23" mass="2780">MLISHAIAPLSRKRERRANRRTF</sequence>
<evidence type="ECO:0000313" key="3">
    <source>
        <dbReference type="Proteomes" id="UP000256952"/>
    </source>
</evidence>
<evidence type="ECO:0000313" key="2">
    <source>
        <dbReference type="EMBL" id="SOZ70639.1"/>
    </source>
</evidence>
<comment type="caution">
    <text evidence="2">The sequence shown here is derived from an EMBL/GenBank/DDBJ whole genome shotgun (WGS) entry which is preliminary data.</text>
</comment>
<dbReference type="AlphaFoldDB" id="A0A976B1U7"/>
<proteinExistence type="predicted"/>
<accession>A0A976B1U7</accession>
<feature type="region of interest" description="Disordered" evidence="1">
    <location>
        <begin position="1"/>
        <end position="23"/>
    </location>
</feature>
<name>A0A976B1U7_9BURK</name>
<evidence type="ECO:0000256" key="1">
    <source>
        <dbReference type="SAM" id="MobiDB-lite"/>
    </source>
</evidence>
<feature type="compositionally biased region" description="Basic residues" evidence="1">
    <location>
        <begin position="11"/>
        <end position="23"/>
    </location>
</feature>
<dbReference type="EMBL" id="OFTH01000042">
    <property type="protein sequence ID" value="SOZ70639.1"/>
    <property type="molecule type" value="Genomic_DNA"/>
</dbReference>
<dbReference type="Proteomes" id="UP000256952">
    <property type="component" value="Chromosome CBM2613_b"/>
</dbReference>
<reference evidence="2 3" key="1">
    <citation type="submission" date="2018-01" db="EMBL/GenBank/DDBJ databases">
        <authorList>
            <person name="Clerissi C."/>
        </authorList>
    </citation>
    <scope>NUCLEOTIDE SEQUENCE [LARGE SCALE GENOMIC DNA]</scope>
    <source>
        <strain evidence="2">Cupriavidus taiwanensis STM 8556</strain>
    </source>
</reference>
<organism evidence="2 3">
    <name type="scientific">Cupriavidus taiwanensis</name>
    <dbReference type="NCBI Taxonomy" id="164546"/>
    <lineage>
        <taxon>Bacteria</taxon>
        <taxon>Pseudomonadati</taxon>
        <taxon>Pseudomonadota</taxon>
        <taxon>Betaproteobacteria</taxon>
        <taxon>Burkholderiales</taxon>
        <taxon>Burkholderiaceae</taxon>
        <taxon>Cupriavidus</taxon>
    </lineage>
</organism>
<protein>
    <submittedName>
        <fullName evidence="2">Uncharacterized protein</fullName>
    </submittedName>
</protein>
<gene>
    <name evidence="2" type="ORF">CBM2613_B170078</name>
</gene>